<sequence length="293" mass="33820">MSKKILLIDGTWLTFKSFFGGFYGNRLVNSKGDITFAIHIFFSSVFKLIRIIKPDNIYFAFDYGSKTPRHQDYPDYKKGRAKPPDALLLQMKQIKKILSLANFLWSQHQDFEADDLIASLQKKIRETDPEAEIIIFSSDQDLLQLIDRKTIIINKIENNFINTQTVDNFFEKHGFHPDQVVDFKVLAGDASDNIKVIDGLGKKGAIKLLEKYKNLDNIFSNLDKINNKIAKQINEKKPKLLFFKDFIKLNQNANFDFDIFQKLKIKTSPALVEILKELELKKVHDALNEIATS</sequence>
<evidence type="ECO:0000256" key="3">
    <source>
        <dbReference type="ARBA" id="ARBA00023125"/>
    </source>
</evidence>
<evidence type="ECO:0000256" key="2">
    <source>
        <dbReference type="ARBA" id="ARBA00022801"/>
    </source>
</evidence>
<dbReference type="SMART" id="SM00475">
    <property type="entry name" value="53EXOc"/>
    <property type="match status" value="1"/>
</dbReference>
<feature type="domain" description="5'-3' exonuclease" evidence="6">
    <location>
        <begin position="3"/>
        <end position="266"/>
    </location>
</feature>
<dbReference type="STRING" id="743971.MYF_02800"/>
<comment type="function">
    <text evidence="4">5'-3' exonuclease acting preferentially on double-stranded DNA.</text>
</comment>
<keyword evidence="2" id="KW-0378">Hydrolase</keyword>
<dbReference type="Pfam" id="PF01367">
    <property type="entry name" value="5_3_exonuc"/>
    <property type="match status" value="1"/>
</dbReference>
<dbReference type="CDD" id="cd09898">
    <property type="entry name" value="H3TH_53EXO"/>
    <property type="match status" value="1"/>
</dbReference>
<dbReference type="CDD" id="cd09859">
    <property type="entry name" value="PIN_53EXO"/>
    <property type="match status" value="1"/>
</dbReference>
<dbReference type="Pfam" id="PF02739">
    <property type="entry name" value="5_3_exonuc_N"/>
    <property type="match status" value="1"/>
</dbReference>
<dbReference type="FunFam" id="1.10.150.20:FF:000003">
    <property type="entry name" value="DNA polymerase I"/>
    <property type="match status" value="1"/>
</dbReference>
<dbReference type="InterPro" id="IPR008918">
    <property type="entry name" value="HhH2"/>
</dbReference>
<accession>A0A0A8ED08</accession>
<dbReference type="InterPro" id="IPR002421">
    <property type="entry name" value="5-3_exonuclease"/>
</dbReference>
<evidence type="ECO:0000256" key="5">
    <source>
        <dbReference type="ARBA" id="ARBA00050026"/>
    </source>
</evidence>
<dbReference type="NCBIfam" id="NF011546">
    <property type="entry name" value="PRK14976.1-3"/>
    <property type="match status" value="1"/>
</dbReference>
<organism evidence="7 8">
    <name type="scientific">Mesomycoplasma flocculare ATCC 27399</name>
    <dbReference type="NCBI Taxonomy" id="743971"/>
    <lineage>
        <taxon>Bacteria</taxon>
        <taxon>Bacillati</taxon>
        <taxon>Mycoplasmatota</taxon>
        <taxon>Mycoplasmoidales</taxon>
        <taxon>Metamycoplasmataceae</taxon>
        <taxon>Mesomycoplasma</taxon>
    </lineage>
</organism>
<dbReference type="Gene3D" id="3.40.50.1010">
    <property type="entry name" value="5'-nuclease"/>
    <property type="match status" value="1"/>
</dbReference>
<dbReference type="KEGG" id="mfq:MYF_02800"/>
<dbReference type="InterPro" id="IPR036279">
    <property type="entry name" value="5-3_exonuclease_C_sf"/>
</dbReference>
<dbReference type="SUPFAM" id="SSF47807">
    <property type="entry name" value="5' to 3' exonuclease, C-terminal subdomain"/>
    <property type="match status" value="1"/>
</dbReference>
<keyword evidence="8" id="KW-1185">Reference proteome</keyword>
<gene>
    <name evidence="7" type="ORF">MYF_02800</name>
</gene>
<dbReference type="Gene3D" id="1.10.150.20">
    <property type="entry name" value="5' to 3' exonuclease, C-terminal subdomain"/>
    <property type="match status" value="1"/>
</dbReference>
<keyword evidence="3" id="KW-0238">DNA-binding</keyword>
<dbReference type="InterPro" id="IPR038969">
    <property type="entry name" value="FEN"/>
</dbReference>
<evidence type="ECO:0000313" key="8">
    <source>
        <dbReference type="Proteomes" id="UP000031129"/>
    </source>
</evidence>
<name>A0A0A8ED08_MESFC</name>
<dbReference type="PANTHER" id="PTHR42646:SF2">
    <property type="entry name" value="5'-3' EXONUCLEASE FAMILY PROTEIN"/>
    <property type="match status" value="1"/>
</dbReference>
<dbReference type="Proteomes" id="UP000031129">
    <property type="component" value="Chromosome"/>
</dbReference>
<keyword evidence="1" id="KW-0540">Nuclease</keyword>
<dbReference type="OrthoDB" id="9806424at2"/>
<dbReference type="HOGENOM" id="CLU_004675_1_5_14"/>
<dbReference type="AlphaFoldDB" id="A0A0A8ED08"/>
<dbReference type="RefSeq" id="WP_002557712.1">
    <property type="nucleotide sequence ID" value="NZ_CP007585.1"/>
</dbReference>
<evidence type="ECO:0000256" key="1">
    <source>
        <dbReference type="ARBA" id="ARBA00022722"/>
    </source>
</evidence>
<evidence type="ECO:0000313" key="7">
    <source>
        <dbReference type="EMBL" id="AJC50051.1"/>
    </source>
</evidence>
<dbReference type="SMART" id="SM00279">
    <property type="entry name" value="HhH2"/>
    <property type="match status" value="1"/>
</dbReference>
<keyword evidence="7" id="KW-0269">Exonuclease</keyword>
<dbReference type="InterPro" id="IPR029060">
    <property type="entry name" value="PIN-like_dom_sf"/>
</dbReference>
<dbReference type="EMBL" id="CP007585">
    <property type="protein sequence ID" value="AJC50051.1"/>
    <property type="molecule type" value="Genomic_DNA"/>
</dbReference>
<protein>
    <recommendedName>
        <fullName evidence="5">5'-3' exonuclease</fullName>
    </recommendedName>
</protein>
<evidence type="ECO:0000259" key="6">
    <source>
        <dbReference type="SMART" id="SM00475"/>
    </source>
</evidence>
<dbReference type="PANTHER" id="PTHR42646">
    <property type="entry name" value="FLAP ENDONUCLEASE XNI"/>
    <property type="match status" value="1"/>
</dbReference>
<dbReference type="GO" id="GO:0008409">
    <property type="term" value="F:5'-3' exonuclease activity"/>
    <property type="evidence" value="ECO:0007669"/>
    <property type="project" value="InterPro"/>
</dbReference>
<dbReference type="GO" id="GO:0033567">
    <property type="term" value="P:DNA replication, Okazaki fragment processing"/>
    <property type="evidence" value="ECO:0007669"/>
    <property type="project" value="InterPro"/>
</dbReference>
<dbReference type="InterPro" id="IPR020045">
    <property type="entry name" value="DNA_polI_H3TH"/>
</dbReference>
<proteinExistence type="predicted"/>
<dbReference type="GO" id="GO:0003677">
    <property type="term" value="F:DNA binding"/>
    <property type="evidence" value="ECO:0007669"/>
    <property type="project" value="UniProtKB-KW"/>
</dbReference>
<dbReference type="GO" id="GO:0017108">
    <property type="term" value="F:5'-flap endonuclease activity"/>
    <property type="evidence" value="ECO:0007669"/>
    <property type="project" value="InterPro"/>
</dbReference>
<reference evidence="7 8" key="1">
    <citation type="journal article" date="2015" name="Genome Announc.">
        <title>Complete Genome Sequence of Mycoplasma flocculare Strain Ms42T (ATCC 27399T).</title>
        <authorList>
            <person name="Calcutt M.J."/>
            <person name="Foecking M.F."/>
            <person name="Heidari M.B."/>
            <person name="McIntosh M.A."/>
        </authorList>
    </citation>
    <scope>NUCLEOTIDE SEQUENCE [LARGE SCALE GENOMIC DNA]</scope>
    <source>
        <strain evidence="8">ATCC 27399</strain>
    </source>
</reference>
<evidence type="ECO:0000256" key="4">
    <source>
        <dbReference type="ARBA" id="ARBA00049957"/>
    </source>
</evidence>
<dbReference type="InterPro" id="IPR020046">
    <property type="entry name" value="5-3_exonucl_a-hlix_arch_N"/>
</dbReference>
<dbReference type="SUPFAM" id="SSF88723">
    <property type="entry name" value="PIN domain-like"/>
    <property type="match status" value="1"/>
</dbReference>